<accession>A0A1F7H145</accession>
<evidence type="ECO:0000313" key="2">
    <source>
        <dbReference type="EMBL" id="OGK25130.1"/>
    </source>
</evidence>
<evidence type="ECO:0000313" key="3">
    <source>
        <dbReference type="Proteomes" id="UP000177913"/>
    </source>
</evidence>
<comment type="caution">
    <text evidence="2">The sequence shown here is derived from an EMBL/GenBank/DDBJ whole genome shotgun (WGS) entry which is preliminary data.</text>
</comment>
<name>A0A1F7H145_9BACT</name>
<feature type="domain" description="SH3b" evidence="1">
    <location>
        <begin position="222"/>
        <end position="287"/>
    </location>
</feature>
<dbReference type="EMBL" id="MFZO01000019">
    <property type="protein sequence ID" value="OGK25130.1"/>
    <property type="molecule type" value="Genomic_DNA"/>
</dbReference>
<reference evidence="2 3" key="1">
    <citation type="journal article" date="2016" name="Nat. Commun.">
        <title>Thousands of microbial genomes shed light on interconnected biogeochemical processes in an aquifer system.</title>
        <authorList>
            <person name="Anantharaman K."/>
            <person name="Brown C.T."/>
            <person name="Hug L.A."/>
            <person name="Sharon I."/>
            <person name="Castelle C.J."/>
            <person name="Probst A.J."/>
            <person name="Thomas B.C."/>
            <person name="Singh A."/>
            <person name="Wilkins M.J."/>
            <person name="Karaoz U."/>
            <person name="Brodie E.L."/>
            <person name="Williams K.H."/>
            <person name="Hubbard S.S."/>
            <person name="Banfield J.F."/>
        </authorList>
    </citation>
    <scope>NUCLEOTIDE SEQUENCE [LARGE SCALE GENOMIC DNA]</scope>
</reference>
<dbReference type="PROSITE" id="PS51781">
    <property type="entry name" value="SH3B"/>
    <property type="match status" value="1"/>
</dbReference>
<dbReference type="AlphaFoldDB" id="A0A1F7H145"/>
<dbReference type="Proteomes" id="UP000177913">
    <property type="component" value="Unassembled WGS sequence"/>
</dbReference>
<sequence length="287" mass="31676">MSKKLILLTLLVIAFGVFVVVRFFILDNQNVFGRIKVVSSPVASVFINNLAVGKTPFEEKYKVGEYILKLIPEGNATDTASWQGKVKIYKNALTYVNRELGSSDVTSAGEIFTTTKMEKPAKSNDLGQVYVETEPQGAIVYLDNDEKGVAPLILSEVLKGDHELSVFMPKFLRRTQKINVDPGYIVNAAFKLAIDQSSQAAKATGDKQKGKQEATASAKTGKTTIVIKDTPTGFLRVREEPAVTASEEAQVKPGDTFDLLDEKSGWYKIEYEIGKDGWVYSQYADKK</sequence>
<evidence type="ECO:0000259" key="1">
    <source>
        <dbReference type="PROSITE" id="PS51781"/>
    </source>
</evidence>
<proteinExistence type="predicted"/>
<organism evidence="2 3">
    <name type="scientific">Candidatus Roizmanbacteria bacterium RIFCSPHIGHO2_02_FULL_38_11</name>
    <dbReference type="NCBI Taxonomy" id="1802039"/>
    <lineage>
        <taxon>Bacteria</taxon>
        <taxon>Candidatus Roizmaniibacteriota</taxon>
    </lineage>
</organism>
<dbReference type="Pfam" id="PF08239">
    <property type="entry name" value="SH3_3"/>
    <property type="match status" value="1"/>
</dbReference>
<dbReference type="Pfam" id="PF08308">
    <property type="entry name" value="PEGA"/>
    <property type="match status" value="1"/>
</dbReference>
<protein>
    <recommendedName>
        <fullName evidence="1">SH3b domain-containing protein</fullName>
    </recommendedName>
</protein>
<dbReference type="Gene3D" id="2.30.30.40">
    <property type="entry name" value="SH3 Domains"/>
    <property type="match status" value="1"/>
</dbReference>
<dbReference type="InterPro" id="IPR013229">
    <property type="entry name" value="PEGA"/>
</dbReference>
<dbReference type="SMART" id="SM00287">
    <property type="entry name" value="SH3b"/>
    <property type="match status" value="1"/>
</dbReference>
<dbReference type="InterPro" id="IPR003646">
    <property type="entry name" value="SH3-like_bac-type"/>
</dbReference>
<gene>
    <name evidence="2" type="ORF">A3C25_03710</name>
</gene>